<evidence type="ECO:0000313" key="2">
    <source>
        <dbReference type="EMBL" id="VDC82289.1"/>
    </source>
</evidence>
<dbReference type="AlphaFoldDB" id="A0A3P5ZWY6"/>
<organism evidence="2">
    <name type="scientific">Brassica campestris</name>
    <name type="common">Field mustard</name>
    <dbReference type="NCBI Taxonomy" id="3711"/>
    <lineage>
        <taxon>Eukaryota</taxon>
        <taxon>Viridiplantae</taxon>
        <taxon>Streptophyta</taxon>
        <taxon>Embryophyta</taxon>
        <taxon>Tracheophyta</taxon>
        <taxon>Spermatophyta</taxon>
        <taxon>Magnoliopsida</taxon>
        <taxon>eudicotyledons</taxon>
        <taxon>Gunneridae</taxon>
        <taxon>Pentapetalae</taxon>
        <taxon>rosids</taxon>
        <taxon>malvids</taxon>
        <taxon>Brassicales</taxon>
        <taxon>Brassicaceae</taxon>
        <taxon>Brassiceae</taxon>
        <taxon>Brassica</taxon>
    </lineage>
</organism>
<accession>A0A3P5ZWY6</accession>
<protein>
    <recommendedName>
        <fullName evidence="3">Defensin-like protein</fullName>
    </recommendedName>
</protein>
<dbReference type="EMBL" id="LR031572">
    <property type="protein sequence ID" value="VDC82289.1"/>
    <property type="molecule type" value="Genomic_DNA"/>
</dbReference>
<keyword evidence="1" id="KW-0732">Signal</keyword>
<evidence type="ECO:0000256" key="1">
    <source>
        <dbReference type="SAM" id="SignalP"/>
    </source>
</evidence>
<feature type="chain" id="PRO_5018103322" description="Defensin-like protein" evidence="1">
    <location>
        <begin position="26"/>
        <end position="80"/>
    </location>
</feature>
<name>A0A3P5ZWY6_BRACM</name>
<reference evidence="2" key="1">
    <citation type="submission" date="2018-11" db="EMBL/GenBank/DDBJ databases">
        <authorList>
            <consortium name="Genoscope - CEA"/>
            <person name="William W."/>
        </authorList>
    </citation>
    <scope>NUCLEOTIDE SEQUENCE</scope>
</reference>
<evidence type="ECO:0008006" key="3">
    <source>
        <dbReference type="Google" id="ProtNLM"/>
    </source>
</evidence>
<gene>
    <name evidence="2" type="ORF">BRAA03T13507Z</name>
</gene>
<proteinExistence type="predicted"/>
<feature type="signal peptide" evidence="1">
    <location>
        <begin position="1"/>
        <end position="25"/>
    </location>
</feature>
<sequence>MKNVSLKLPLLIFILVITSNFGAEARELTELEVMAGSTSDGAIGKTLDPTHPPCKSDADCSFECPKGGFCNYTYGLCDCL</sequence>